<dbReference type="EMBL" id="JAUSVO010000003">
    <property type="protein sequence ID" value="MDQ0438384.1"/>
    <property type="molecule type" value="Genomic_DNA"/>
</dbReference>
<dbReference type="RefSeq" id="WP_266349270.1">
    <property type="nucleotide sequence ID" value="NZ_JAPKNG010000003.1"/>
</dbReference>
<evidence type="ECO:0000313" key="2">
    <source>
        <dbReference type="EMBL" id="MDQ0438384.1"/>
    </source>
</evidence>
<evidence type="ECO:0000256" key="1">
    <source>
        <dbReference type="SAM" id="MobiDB-lite"/>
    </source>
</evidence>
<evidence type="ECO:0000313" key="3">
    <source>
        <dbReference type="Proteomes" id="UP001241603"/>
    </source>
</evidence>
<sequence>MIDPDAETRRPARGAPRLRKPEEITLADLSHGRDLAACLVLRFGEKFLPIFERLDSECTTRERREDMLLRARQVASGVIERRAGASA</sequence>
<accession>A0ABU0H7U7</accession>
<feature type="region of interest" description="Disordered" evidence="1">
    <location>
        <begin position="1"/>
        <end position="20"/>
    </location>
</feature>
<reference evidence="2 3" key="1">
    <citation type="submission" date="2023-07" db="EMBL/GenBank/DDBJ databases">
        <title>Genomic Encyclopedia of Type Strains, Phase IV (KMG-IV): sequencing the most valuable type-strain genomes for metagenomic binning, comparative biology and taxonomic classification.</title>
        <authorList>
            <person name="Goeker M."/>
        </authorList>
    </citation>
    <scope>NUCLEOTIDE SEQUENCE [LARGE SCALE GENOMIC DNA]</scope>
    <source>
        <strain evidence="2 3">B6-8</strain>
    </source>
</reference>
<feature type="compositionally biased region" description="Basic and acidic residues" evidence="1">
    <location>
        <begin position="1"/>
        <end position="10"/>
    </location>
</feature>
<proteinExistence type="predicted"/>
<keyword evidence="3" id="KW-1185">Reference proteome</keyword>
<protein>
    <submittedName>
        <fullName evidence="2">Uncharacterized protein</fullName>
    </submittedName>
</protein>
<gene>
    <name evidence="2" type="ORF">QO014_002776</name>
</gene>
<name>A0ABU0H7U7_9HYPH</name>
<organism evidence="2 3">
    <name type="scientific">Kaistia dalseonensis</name>
    <dbReference type="NCBI Taxonomy" id="410840"/>
    <lineage>
        <taxon>Bacteria</taxon>
        <taxon>Pseudomonadati</taxon>
        <taxon>Pseudomonadota</taxon>
        <taxon>Alphaproteobacteria</taxon>
        <taxon>Hyphomicrobiales</taxon>
        <taxon>Kaistiaceae</taxon>
        <taxon>Kaistia</taxon>
    </lineage>
</organism>
<dbReference type="Proteomes" id="UP001241603">
    <property type="component" value="Unassembled WGS sequence"/>
</dbReference>
<comment type="caution">
    <text evidence="2">The sequence shown here is derived from an EMBL/GenBank/DDBJ whole genome shotgun (WGS) entry which is preliminary data.</text>
</comment>